<dbReference type="InterPro" id="IPR017853">
    <property type="entry name" value="GH"/>
</dbReference>
<dbReference type="SMART" id="SM00812">
    <property type="entry name" value="Alpha_L_fucos"/>
    <property type="match status" value="1"/>
</dbReference>
<dbReference type="InterPro" id="IPR000933">
    <property type="entry name" value="Glyco_hydro_29"/>
</dbReference>
<dbReference type="Pfam" id="PF01120">
    <property type="entry name" value="Alpha_L_fucos"/>
    <property type="match status" value="1"/>
</dbReference>
<dbReference type="PIRSF" id="PIRSF001092">
    <property type="entry name" value="Alpha-L-fucosidase"/>
    <property type="match status" value="1"/>
</dbReference>
<keyword evidence="4 7" id="KW-0732">Signal</keyword>
<evidence type="ECO:0000256" key="1">
    <source>
        <dbReference type="ARBA" id="ARBA00004071"/>
    </source>
</evidence>
<sequence length="491" mass="56855">MKHLKTSLFALLIALMLTPILQAQQYEAKWESLDKRPVPEWFEDAKFGIFIHWGPYSVPAWSPKGTYSEWYQYWLQSKKLFGNGDFKGDEVYQYHVDTYGADFPYYNFGEMFTADLFDPDEWASLFEEAGAKYIVLTSKHHDGFTLWPNEQANDRGFAWNSMEVGAKRDLVGELTEAVRKTPVKMGLYYSLYEWYHPLWQNDKDRFVEEHYLPQVKDLVQSYQPDILWTDGEWEMEGERWRSEEFLAWLYNESAAKDNILVNDRWGKGLRQKHGGYYTTEYEAGKVFDKPWEECRGMGFSFGYNQNEDAQDYNSAQALVLMLVDVVSNGGNLLLDIGPDARGNIPPIMQERLLQIGDWLAVNGEAIYGTRKAHQSAQWSEGDRDIDHKGNYLGGEYILRQTINPSPGKAVKELFFTRKDGSLYTISPVFPKGDLLIKNVKATEYTMVSLLGYDKPLKFEKTGNDLKIIMPEIGFNELPCQYAWSFKVSNLK</sequence>
<dbReference type="RefSeq" id="WP_192012170.1">
    <property type="nucleotide sequence ID" value="NZ_JACYTQ010000012.1"/>
</dbReference>
<comment type="function">
    <text evidence="1">Alpha-L-fucosidase is responsible for hydrolyzing the alpha-1,6-linked fucose joined to the reducing-end N-acetylglucosamine of the carbohydrate moieties of glycoproteins.</text>
</comment>
<accession>A0ABR9AR99</accession>
<keyword evidence="11" id="KW-1185">Reference proteome</keyword>
<dbReference type="Gene3D" id="3.20.20.80">
    <property type="entry name" value="Glycosidases"/>
    <property type="match status" value="1"/>
</dbReference>
<dbReference type="EMBL" id="JACYTQ010000012">
    <property type="protein sequence ID" value="MBD8491294.1"/>
    <property type="molecule type" value="Genomic_DNA"/>
</dbReference>
<evidence type="ECO:0000313" key="11">
    <source>
        <dbReference type="Proteomes" id="UP000647133"/>
    </source>
</evidence>
<dbReference type="InterPro" id="IPR016286">
    <property type="entry name" value="FUC_metazoa-typ"/>
</dbReference>
<feature type="domain" description="Glycoside hydrolase family 29 N-terminal" evidence="8">
    <location>
        <begin position="21"/>
        <end position="364"/>
    </location>
</feature>
<gene>
    <name evidence="10" type="ORF">IFO69_21255</name>
</gene>
<evidence type="ECO:0000256" key="7">
    <source>
        <dbReference type="SAM" id="SignalP"/>
    </source>
</evidence>
<name>A0ABR9AR99_9BACT</name>
<reference evidence="10 11" key="1">
    <citation type="submission" date="2020-09" db="EMBL/GenBank/DDBJ databases">
        <title>Echinicola sp. CAU 1574 isolated from sand of Sido Beach.</title>
        <authorList>
            <person name="Kim W."/>
        </authorList>
    </citation>
    <scope>NUCLEOTIDE SEQUENCE [LARGE SCALE GENOMIC DNA]</scope>
    <source>
        <strain evidence="10 11">CAU 1574</strain>
    </source>
</reference>
<keyword evidence="6" id="KW-0326">Glycosidase</keyword>
<comment type="similarity">
    <text evidence="2">Belongs to the glycosyl hydrolase 29 family.</text>
</comment>
<comment type="caution">
    <text evidence="10">The sequence shown here is derived from an EMBL/GenBank/DDBJ whole genome shotgun (WGS) entry which is preliminary data.</text>
</comment>
<dbReference type="InterPro" id="IPR057739">
    <property type="entry name" value="Glyco_hydro_29_N"/>
</dbReference>
<feature type="signal peptide" evidence="7">
    <location>
        <begin position="1"/>
        <end position="23"/>
    </location>
</feature>
<evidence type="ECO:0000313" key="10">
    <source>
        <dbReference type="EMBL" id="MBD8491294.1"/>
    </source>
</evidence>
<dbReference type="InterPro" id="IPR031919">
    <property type="entry name" value="Fucosidase_C"/>
</dbReference>
<dbReference type="Gene3D" id="2.60.40.1180">
    <property type="entry name" value="Golgi alpha-mannosidase II"/>
    <property type="match status" value="1"/>
</dbReference>
<dbReference type="PANTHER" id="PTHR10030:SF37">
    <property type="entry name" value="ALPHA-L-FUCOSIDASE-RELATED"/>
    <property type="match status" value="1"/>
</dbReference>
<evidence type="ECO:0000256" key="3">
    <source>
        <dbReference type="ARBA" id="ARBA00012662"/>
    </source>
</evidence>
<keyword evidence="5" id="KW-0378">Hydrolase</keyword>
<evidence type="ECO:0000256" key="2">
    <source>
        <dbReference type="ARBA" id="ARBA00007951"/>
    </source>
</evidence>
<dbReference type="EC" id="3.2.1.51" evidence="3"/>
<dbReference type="SUPFAM" id="SSF51445">
    <property type="entry name" value="(Trans)glycosidases"/>
    <property type="match status" value="1"/>
</dbReference>
<protein>
    <recommendedName>
        <fullName evidence="3">alpha-L-fucosidase</fullName>
        <ecNumber evidence="3">3.2.1.51</ecNumber>
    </recommendedName>
</protein>
<feature type="domain" description="Alpha-L-fucosidase C-terminal" evidence="9">
    <location>
        <begin position="411"/>
        <end position="487"/>
    </location>
</feature>
<dbReference type="InterPro" id="IPR013780">
    <property type="entry name" value="Glyco_hydro_b"/>
</dbReference>
<evidence type="ECO:0000256" key="6">
    <source>
        <dbReference type="ARBA" id="ARBA00023295"/>
    </source>
</evidence>
<organism evidence="10 11">
    <name type="scientific">Echinicola arenosa</name>
    <dbReference type="NCBI Taxonomy" id="2774144"/>
    <lineage>
        <taxon>Bacteria</taxon>
        <taxon>Pseudomonadati</taxon>
        <taxon>Bacteroidota</taxon>
        <taxon>Cytophagia</taxon>
        <taxon>Cytophagales</taxon>
        <taxon>Cyclobacteriaceae</taxon>
        <taxon>Echinicola</taxon>
    </lineage>
</organism>
<dbReference type="Pfam" id="PF16757">
    <property type="entry name" value="Fucosidase_C"/>
    <property type="match status" value="1"/>
</dbReference>
<dbReference type="Proteomes" id="UP000647133">
    <property type="component" value="Unassembled WGS sequence"/>
</dbReference>
<evidence type="ECO:0000256" key="5">
    <source>
        <dbReference type="ARBA" id="ARBA00022801"/>
    </source>
</evidence>
<dbReference type="PANTHER" id="PTHR10030">
    <property type="entry name" value="ALPHA-L-FUCOSIDASE"/>
    <property type="match status" value="1"/>
</dbReference>
<feature type="chain" id="PRO_5047170497" description="alpha-L-fucosidase" evidence="7">
    <location>
        <begin position="24"/>
        <end position="491"/>
    </location>
</feature>
<evidence type="ECO:0000256" key="4">
    <source>
        <dbReference type="ARBA" id="ARBA00022729"/>
    </source>
</evidence>
<proteinExistence type="inferred from homology"/>
<evidence type="ECO:0000259" key="8">
    <source>
        <dbReference type="Pfam" id="PF01120"/>
    </source>
</evidence>
<dbReference type="PRINTS" id="PR00741">
    <property type="entry name" value="GLHYDRLASE29"/>
</dbReference>
<evidence type="ECO:0000259" key="9">
    <source>
        <dbReference type="Pfam" id="PF16757"/>
    </source>
</evidence>